<dbReference type="PROSITE" id="PS50126">
    <property type="entry name" value="S1"/>
    <property type="match status" value="1"/>
</dbReference>
<dbReference type="Gene3D" id="3.30.1370.10">
    <property type="entry name" value="K Homology domain, type 1"/>
    <property type="match status" value="1"/>
</dbReference>
<evidence type="ECO:0000313" key="7">
    <source>
        <dbReference type="EMBL" id="CAE5965968.1"/>
    </source>
</evidence>
<dbReference type="InterPro" id="IPR012162">
    <property type="entry name" value="PNPase"/>
</dbReference>
<accession>A0A8S1ZSI9</accession>
<dbReference type="GO" id="GO:0000958">
    <property type="term" value="P:mitochondrial mRNA catabolic process"/>
    <property type="evidence" value="ECO:0007669"/>
    <property type="project" value="TreeGrafter"/>
</dbReference>
<reference evidence="7" key="1">
    <citation type="submission" date="2021-01" db="EMBL/GenBank/DDBJ databases">
        <authorList>
            <person name="Bezrukov I."/>
        </authorList>
    </citation>
    <scope>NUCLEOTIDE SEQUENCE</scope>
</reference>
<keyword evidence="1" id="KW-0808">Transferase</keyword>
<feature type="compositionally biased region" description="Polar residues" evidence="5">
    <location>
        <begin position="442"/>
        <end position="468"/>
    </location>
</feature>
<proteinExistence type="predicted"/>
<keyword evidence="3 4" id="KW-0694">RNA-binding</keyword>
<dbReference type="PANTHER" id="PTHR11252:SF0">
    <property type="entry name" value="POLYRIBONUCLEOTIDE NUCLEOTIDYLTRANSFERASE 1, MITOCHONDRIAL"/>
    <property type="match status" value="1"/>
</dbReference>
<feature type="region of interest" description="Disordered" evidence="5">
    <location>
        <begin position="382"/>
        <end position="468"/>
    </location>
</feature>
<dbReference type="EMBL" id="LR999453">
    <property type="protein sequence ID" value="CAE5965968.1"/>
    <property type="molecule type" value="Genomic_DNA"/>
</dbReference>
<dbReference type="PANTHER" id="PTHR11252">
    <property type="entry name" value="POLYRIBONUCLEOTIDE NUCLEOTIDYLTRANSFERASE"/>
    <property type="match status" value="1"/>
</dbReference>
<sequence>MISTRAIKIDPSAICTYYSEKLVNDYKQKNQDVLDPNSKPSDQTMDFLKTHSYLHASTNYDAAAAQGIQSDQFFFTDVAMKSEHIRRSVLADVILDTFGNLEKVEILDLSHNNLSGEFPQTLSKLRELNVLGLRNNKIRGRIPESPQLDRLNDPNIYANNNKLCGMQIQEPCSTQTNQPEEDKEETMFSCKAAVTGFKGSCLNVSGVSALLFLTLDVVCSSEGSKKSPDEDKRFSSSSLNLIHIMKVHPSKVYSLIGSGGKKVKSIIEESGVEAIDMQEDGNCQNYGNRCSESGMVKAIITGLTMVPAVGDIYRNCEIKSMAPYGAFVEIAPGREGLCHISELSAEWLAKPEDAYKVGDRIDVKLIEVNEKGQLRLSVRALLPESDRDSQKQQPACDSTKDKGSQRKYVNTSSKDRAAAGASKVSSGDELVLKKKDVRRATGGSSDKTMKSNSSTNEESLVNGEATIS</sequence>
<keyword evidence="2" id="KW-0548">Nucleotidyltransferase</keyword>
<protein>
    <recommendedName>
        <fullName evidence="6">S1 motif domain-containing protein</fullName>
    </recommendedName>
</protein>
<dbReference type="GO" id="GO:0005739">
    <property type="term" value="C:mitochondrion"/>
    <property type="evidence" value="ECO:0007669"/>
    <property type="project" value="TreeGrafter"/>
</dbReference>
<dbReference type="InterPro" id="IPR036612">
    <property type="entry name" value="KH_dom_type_1_sf"/>
</dbReference>
<dbReference type="Pfam" id="PF00013">
    <property type="entry name" value="KH_1"/>
    <property type="match status" value="1"/>
</dbReference>
<dbReference type="Pfam" id="PF00575">
    <property type="entry name" value="S1"/>
    <property type="match status" value="1"/>
</dbReference>
<dbReference type="SUPFAM" id="SSF52058">
    <property type="entry name" value="L domain-like"/>
    <property type="match status" value="1"/>
</dbReference>
<dbReference type="GO" id="GO:0004654">
    <property type="term" value="F:polyribonucleotide nucleotidyltransferase activity"/>
    <property type="evidence" value="ECO:0007669"/>
    <property type="project" value="InterPro"/>
</dbReference>
<dbReference type="CDD" id="cd02393">
    <property type="entry name" value="KH-I_PNPase"/>
    <property type="match status" value="1"/>
</dbReference>
<dbReference type="SUPFAM" id="SSF50249">
    <property type="entry name" value="Nucleic acid-binding proteins"/>
    <property type="match status" value="1"/>
</dbReference>
<dbReference type="GO" id="GO:0005829">
    <property type="term" value="C:cytosol"/>
    <property type="evidence" value="ECO:0007669"/>
    <property type="project" value="TreeGrafter"/>
</dbReference>
<evidence type="ECO:0000256" key="3">
    <source>
        <dbReference type="ARBA" id="ARBA00022884"/>
    </source>
</evidence>
<evidence type="ECO:0000256" key="2">
    <source>
        <dbReference type="ARBA" id="ARBA00022695"/>
    </source>
</evidence>
<dbReference type="SUPFAM" id="SSF54791">
    <property type="entry name" value="Eukaryotic type KH-domain (KH-domain type I)"/>
    <property type="match status" value="1"/>
</dbReference>
<dbReference type="CDD" id="cd04472">
    <property type="entry name" value="S1_PNPase"/>
    <property type="match status" value="1"/>
</dbReference>
<dbReference type="GO" id="GO:0003723">
    <property type="term" value="F:RNA binding"/>
    <property type="evidence" value="ECO:0007669"/>
    <property type="project" value="UniProtKB-UniRule"/>
</dbReference>
<dbReference type="Proteomes" id="UP000682877">
    <property type="component" value="Chromosome 3"/>
</dbReference>
<dbReference type="InterPro" id="IPR032675">
    <property type="entry name" value="LRR_dom_sf"/>
</dbReference>
<dbReference type="PROSITE" id="PS50084">
    <property type="entry name" value="KH_TYPE_1"/>
    <property type="match status" value="1"/>
</dbReference>
<evidence type="ECO:0000313" key="8">
    <source>
        <dbReference type="Proteomes" id="UP000682877"/>
    </source>
</evidence>
<keyword evidence="8" id="KW-1185">Reference proteome</keyword>
<dbReference type="Gene3D" id="2.40.50.140">
    <property type="entry name" value="Nucleic acid-binding proteins"/>
    <property type="match status" value="1"/>
</dbReference>
<dbReference type="GO" id="GO:0000175">
    <property type="term" value="F:3'-5'-RNA exonuclease activity"/>
    <property type="evidence" value="ECO:0007669"/>
    <property type="project" value="TreeGrafter"/>
</dbReference>
<dbReference type="FunFam" id="3.30.1370.10:FF:000001">
    <property type="entry name" value="Polyribonucleotide nucleotidyltransferase"/>
    <property type="match status" value="1"/>
</dbReference>
<name>A0A8S1ZSI9_ARAAE</name>
<evidence type="ECO:0000256" key="4">
    <source>
        <dbReference type="PROSITE-ProRule" id="PRU00117"/>
    </source>
</evidence>
<dbReference type="InterPro" id="IPR004088">
    <property type="entry name" value="KH_dom_type_1"/>
</dbReference>
<dbReference type="SMART" id="SM00316">
    <property type="entry name" value="S1"/>
    <property type="match status" value="1"/>
</dbReference>
<evidence type="ECO:0000256" key="5">
    <source>
        <dbReference type="SAM" id="MobiDB-lite"/>
    </source>
</evidence>
<dbReference type="FunFam" id="2.40.50.140:FF:000158">
    <property type="entry name" value="Polyribonucleotide nucleotidyltransferase 1, chloroplastic"/>
    <property type="match status" value="1"/>
</dbReference>
<dbReference type="InterPro" id="IPR012340">
    <property type="entry name" value="NA-bd_OB-fold"/>
</dbReference>
<gene>
    <name evidence="7" type="ORF">AARE701A_LOCUS6216</name>
</gene>
<dbReference type="InterPro" id="IPR001611">
    <property type="entry name" value="Leu-rich_rpt"/>
</dbReference>
<organism evidence="7 8">
    <name type="scientific">Arabidopsis arenosa</name>
    <name type="common">Sand rock-cress</name>
    <name type="synonym">Cardaminopsis arenosa</name>
    <dbReference type="NCBI Taxonomy" id="38785"/>
    <lineage>
        <taxon>Eukaryota</taxon>
        <taxon>Viridiplantae</taxon>
        <taxon>Streptophyta</taxon>
        <taxon>Embryophyta</taxon>
        <taxon>Tracheophyta</taxon>
        <taxon>Spermatophyta</taxon>
        <taxon>Magnoliopsida</taxon>
        <taxon>eudicotyledons</taxon>
        <taxon>Gunneridae</taxon>
        <taxon>Pentapetalae</taxon>
        <taxon>rosids</taxon>
        <taxon>malvids</taxon>
        <taxon>Brassicales</taxon>
        <taxon>Brassicaceae</taxon>
        <taxon>Camelineae</taxon>
        <taxon>Arabidopsis</taxon>
    </lineage>
</organism>
<dbReference type="GO" id="GO:0000965">
    <property type="term" value="P:mitochondrial RNA 3'-end processing"/>
    <property type="evidence" value="ECO:0007669"/>
    <property type="project" value="TreeGrafter"/>
</dbReference>
<dbReference type="Pfam" id="PF13855">
    <property type="entry name" value="LRR_8"/>
    <property type="match status" value="1"/>
</dbReference>
<evidence type="ECO:0000259" key="6">
    <source>
        <dbReference type="PROSITE" id="PS50126"/>
    </source>
</evidence>
<dbReference type="GO" id="GO:0009570">
    <property type="term" value="C:chloroplast stroma"/>
    <property type="evidence" value="ECO:0007669"/>
    <property type="project" value="TreeGrafter"/>
</dbReference>
<evidence type="ECO:0000256" key="1">
    <source>
        <dbReference type="ARBA" id="ARBA00022679"/>
    </source>
</evidence>
<dbReference type="AlphaFoldDB" id="A0A8S1ZSI9"/>
<dbReference type="InterPro" id="IPR003029">
    <property type="entry name" value="S1_domain"/>
</dbReference>
<dbReference type="Gene3D" id="3.80.10.10">
    <property type="entry name" value="Ribonuclease Inhibitor"/>
    <property type="match status" value="1"/>
</dbReference>
<feature type="domain" description="S1 motif" evidence="6">
    <location>
        <begin position="310"/>
        <end position="379"/>
    </location>
</feature>